<dbReference type="EMBL" id="LATX01001295">
    <property type="protein sequence ID" value="KTB42779.1"/>
    <property type="molecule type" value="Genomic_DNA"/>
</dbReference>
<protein>
    <submittedName>
        <fullName evidence="2">Uncharacterized protein</fullName>
    </submittedName>
</protein>
<name>A0A0W0G2G8_MONRR</name>
<comment type="caution">
    <text evidence="2">The sequence shown here is derived from an EMBL/GenBank/DDBJ whole genome shotgun (WGS) entry which is preliminary data.</text>
</comment>
<accession>A0A0W0G2G8</accession>
<evidence type="ECO:0000256" key="1">
    <source>
        <dbReference type="SAM" id="MobiDB-lite"/>
    </source>
</evidence>
<dbReference type="Proteomes" id="UP000054988">
    <property type="component" value="Unassembled WGS sequence"/>
</dbReference>
<dbReference type="eggNOG" id="ENOG502R0ZA">
    <property type="taxonomic scope" value="Eukaryota"/>
</dbReference>
<evidence type="ECO:0000313" key="3">
    <source>
        <dbReference type="Proteomes" id="UP000054988"/>
    </source>
</evidence>
<proteinExistence type="predicted"/>
<organism evidence="2 3">
    <name type="scientific">Moniliophthora roreri</name>
    <name type="common">Frosty pod rot fungus</name>
    <name type="synonym">Monilia roreri</name>
    <dbReference type="NCBI Taxonomy" id="221103"/>
    <lineage>
        <taxon>Eukaryota</taxon>
        <taxon>Fungi</taxon>
        <taxon>Dikarya</taxon>
        <taxon>Basidiomycota</taxon>
        <taxon>Agaricomycotina</taxon>
        <taxon>Agaricomycetes</taxon>
        <taxon>Agaricomycetidae</taxon>
        <taxon>Agaricales</taxon>
        <taxon>Marasmiineae</taxon>
        <taxon>Marasmiaceae</taxon>
        <taxon>Moniliophthora</taxon>
    </lineage>
</organism>
<dbReference type="AlphaFoldDB" id="A0A0W0G2G8"/>
<sequence length="306" mass="33476">MDVVFQRHAFPILAPVCGGEDYPAAGYSSTQLLLQDESHPHPFPSLNGGLGGLHRSDFGQPNATFSTADSVSLHAPTPLSGRCSGLLWCQILDHDVPKSEPPSSPSSASFSCHNYNPSALDAHGEPPNQVRRSDGIVTNTFPTPSELLSELNSTAANDAATPKSDYSGNGVQQTFQRHPPRLPTNHSFTLPVQDPISSHEKKRQFLECLEQYVLYLHEQLSLLGAQPASLERVSTYRGLSSRSVRTLLVHMENTNKKLNLKIMAEEERFLRLLGLRDTYLRQDLSALAAPANGSSKPLDQGHGMYL</sequence>
<gene>
    <name evidence="2" type="ORF">WG66_4578</name>
</gene>
<feature type="region of interest" description="Disordered" evidence="1">
    <location>
        <begin position="97"/>
        <end position="130"/>
    </location>
</feature>
<evidence type="ECO:0000313" key="2">
    <source>
        <dbReference type="EMBL" id="KTB42779.1"/>
    </source>
</evidence>
<reference evidence="2 3" key="1">
    <citation type="submission" date="2015-12" db="EMBL/GenBank/DDBJ databases">
        <title>Draft genome sequence of Moniliophthora roreri, the causal agent of frosty pod rot of cacao.</title>
        <authorList>
            <person name="Aime M.C."/>
            <person name="Diaz-Valderrama J.R."/>
            <person name="Kijpornyongpan T."/>
            <person name="Phillips-Mora W."/>
        </authorList>
    </citation>
    <scope>NUCLEOTIDE SEQUENCE [LARGE SCALE GENOMIC DNA]</scope>
    <source>
        <strain evidence="2 3">MCA 2952</strain>
    </source>
</reference>